<name>A0ABR1JYB4_9AGAR</name>
<evidence type="ECO:0000256" key="1">
    <source>
        <dbReference type="SAM" id="MobiDB-lite"/>
    </source>
</evidence>
<feature type="compositionally biased region" description="Low complexity" evidence="1">
    <location>
        <begin position="1"/>
        <end position="19"/>
    </location>
</feature>
<dbReference type="EMBL" id="JBANRG010000003">
    <property type="protein sequence ID" value="KAK7468275.1"/>
    <property type="molecule type" value="Genomic_DNA"/>
</dbReference>
<evidence type="ECO:0000313" key="3">
    <source>
        <dbReference type="Proteomes" id="UP001498398"/>
    </source>
</evidence>
<protein>
    <submittedName>
        <fullName evidence="2">Uncharacterized protein</fullName>
    </submittedName>
</protein>
<comment type="caution">
    <text evidence="2">The sequence shown here is derived from an EMBL/GenBank/DDBJ whole genome shotgun (WGS) entry which is preliminary data.</text>
</comment>
<feature type="region of interest" description="Disordered" evidence="1">
    <location>
        <begin position="1"/>
        <end position="21"/>
    </location>
</feature>
<gene>
    <name evidence="2" type="ORF">VKT23_002785</name>
</gene>
<keyword evidence="3" id="KW-1185">Reference proteome</keyword>
<sequence>MSLKSTSTSSFSTVTSSDKSPTRLAVSLYDKCEELRKQKKFNALNPQDRAVHYASNIESQRTELEETILRGFEANILAVDEKDALSQKLTEICKDLQGTKEKANTSSETTLGSVKVTRLKACSYLFHGYEE</sequence>
<proteinExistence type="predicted"/>
<dbReference type="Proteomes" id="UP001498398">
    <property type="component" value="Unassembled WGS sequence"/>
</dbReference>
<accession>A0ABR1JYB4</accession>
<organism evidence="2 3">
    <name type="scientific">Marasmiellus scandens</name>
    <dbReference type="NCBI Taxonomy" id="2682957"/>
    <lineage>
        <taxon>Eukaryota</taxon>
        <taxon>Fungi</taxon>
        <taxon>Dikarya</taxon>
        <taxon>Basidiomycota</taxon>
        <taxon>Agaricomycotina</taxon>
        <taxon>Agaricomycetes</taxon>
        <taxon>Agaricomycetidae</taxon>
        <taxon>Agaricales</taxon>
        <taxon>Marasmiineae</taxon>
        <taxon>Omphalotaceae</taxon>
        <taxon>Marasmiellus</taxon>
    </lineage>
</organism>
<reference evidence="2 3" key="1">
    <citation type="submission" date="2024-01" db="EMBL/GenBank/DDBJ databases">
        <title>A draft genome for the cacao thread blight pathogen Marasmiellus scandens.</title>
        <authorList>
            <person name="Baruah I.K."/>
            <person name="Leung J."/>
            <person name="Bukari Y."/>
            <person name="Amoako-Attah I."/>
            <person name="Meinhardt L.W."/>
            <person name="Bailey B.A."/>
            <person name="Cohen S.P."/>
        </authorList>
    </citation>
    <scope>NUCLEOTIDE SEQUENCE [LARGE SCALE GENOMIC DNA]</scope>
    <source>
        <strain evidence="2 3">GH-19</strain>
    </source>
</reference>
<evidence type="ECO:0000313" key="2">
    <source>
        <dbReference type="EMBL" id="KAK7468275.1"/>
    </source>
</evidence>